<dbReference type="Proteomes" id="UP000008631">
    <property type="component" value="Chromosome"/>
</dbReference>
<dbReference type="AlphaFoldDB" id="E8R4X3"/>
<evidence type="ECO:0000313" key="5">
    <source>
        <dbReference type="Proteomes" id="UP000008631"/>
    </source>
</evidence>
<keyword evidence="2" id="KW-0808">Transferase</keyword>
<evidence type="ECO:0000313" key="4">
    <source>
        <dbReference type="EMBL" id="ADV61719.1"/>
    </source>
</evidence>
<keyword evidence="1" id="KW-0489">Methyltransferase</keyword>
<dbReference type="Gene3D" id="3.20.20.330">
    <property type="entry name" value="Homocysteine-binding-like domain"/>
    <property type="match status" value="1"/>
</dbReference>
<dbReference type="PANTHER" id="PTHR11103">
    <property type="entry name" value="SLR1189 PROTEIN"/>
    <property type="match status" value="1"/>
</dbReference>
<proteinExistence type="predicted"/>
<dbReference type="InParanoid" id="E8R4X3"/>
<dbReference type="eggNOG" id="COG0646">
    <property type="taxonomic scope" value="Bacteria"/>
</dbReference>
<accession>E8R4X3</accession>
<evidence type="ECO:0000256" key="2">
    <source>
        <dbReference type="ARBA" id="ARBA00022679"/>
    </source>
</evidence>
<dbReference type="InterPro" id="IPR036589">
    <property type="entry name" value="HCY_dom_sf"/>
</dbReference>
<organism evidence="4 5">
    <name type="scientific">Isosphaera pallida (strain ATCC 43644 / DSM 9630 / IS1B)</name>
    <dbReference type="NCBI Taxonomy" id="575540"/>
    <lineage>
        <taxon>Bacteria</taxon>
        <taxon>Pseudomonadati</taxon>
        <taxon>Planctomycetota</taxon>
        <taxon>Planctomycetia</taxon>
        <taxon>Isosphaerales</taxon>
        <taxon>Isosphaeraceae</taxon>
        <taxon>Isosphaera</taxon>
    </lineage>
</organism>
<evidence type="ECO:0000259" key="3">
    <source>
        <dbReference type="Pfam" id="PF02574"/>
    </source>
</evidence>
<dbReference type="GO" id="GO:0008168">
    <property type="term" value="F:methyltransferase activity"/>
    <property type="evidence" value="ECO:0007669"/>
    <property type="project" value="UniProtKB-KW"/>
</dbReference>
<protein>
    <submittedName>
        <fullName evidence="4">Homocysteine S-methyltransferase</fullName>
    </submittedName>
</protein>
<dbReference type="HOGENOM" id="CLU_004914_3_0_0"/>
<dbReference type="OrthoDB" id="9803687at2"/>
<dbReference type="PANTHER" id="PTHR11103:SF18">
    <property type="entry name" value="SLR1189 PROTEIN"/>
    <property type="match status" value="1"/>
</dbReference>
<dbReference type="RefSeq" id="WP_013564008.1">
    <property type="nucleotide sequence ID" value="NC_014962.1"/>
</dbReference>
<feature type="domain" description="Hcy-binding" evidence="3">
    <location>
        <begin position="11"/>
        <end position="265"/>
    </location>
</feature>
<dbReference type="Pfam" id="PF02574">
    <property type="entry name" value="S-methyl_trans"/>
    <property type="match status" value="1"/>
</dbReference>
<dbReference type="STRING" id="575540.Isop_1131"/>
<reference key="1">
    <citation type="submission" date="2010-11" db="EMBL/GenBank/DDBJ databases">
        <title>The complete sequence of chromosome of Isophaera pallida ATCC 43644.</title>
        <authorList>
            <consortium name="US DOE Joint Genome Institute (JGI-PGF)"/>
            <person name="Lucas S."/>
            <person name="Copeland A."/>
            <person name="Lapidus A."/>
            <person name="Bruce D."/>
            <person name="Goodwin L."/>
            <person name="Pitluck S."/>
            <person name="Kyrpides N."/>
            <person name="Mavromatis K."/>
            <person name="Pagani I."/>
            <person name="Ivanova N."/>
            <person name="Saunders E."/>
            <person name="Brettin T."/>
            <person name="Detter J.C."/>
            <person name="Han C."/>
            <person name="Tapia R."/>
            <person name="Land M."/>
            <person name="Hauser L."/>
            <person name="Markowitz V."/>
            <person name="Cheng J.-F."/>
            <person name="Hugenholtz P."/>
            <person name="Woyke T."/>
            <person name="Wu D."/>
            <person name="Eisen J.A."/>
        </authorList>
    </citation>
    <scope>NUCLEOTIDE SEQUENCE</scope>
    <source>
        <strain>ATCC 43644</strain>
    </source>
</reference>
<reference evidence="4 5" key="2">
    <citation type="journal article" date="2011" name="Stand. Genomic Sci.">
        <title>Complete genome sequence of Isosphaera pallida type strain (IS1B).</title>
        <authorList>
            <consortium name="US DOE Joint Genome Institute (JGI-PGF)"/>
            <person name="Goker M."/>
            <person name="Cleland D."/>
            <person name="Saunders E."/>
            <person name="Lapidus A."/>
            <person name="Nolan M."/>
            <person name="Lucas S."/>
            <person name="Hammon N."/>
            <person name="Deshpande S."/>
            <person name="Cheng J.F."/>
            <person name="Tapia R."/>
            <person name="Han C."/>
            <person name="Goodwin L."/>
            <person name="Pitluck S."/>
            <person name="Liolios K."/>
            <person name="Pagani I."/>
            <person name="Ivanova N."/>
            <person name="Mavromatis K."/>
            <person name="Pati A."/>
            <person name="Chen A."/>
            <person name="Palaniappan K."/>
            <person name="Land M."/>
            <person name="Hauser L."/>
            <person name="Chang Y.J."/>
            <person name="Jeffries C.D."/>
            <person name="Detter J.C."/>
            <person name="Beck B."/>
            <person name="Woyke T."/>
            <person name="Bristow J."/>
            <person name="Eisen J.A."/>
            <person name="Markowitz V."/>
            <person name="Hugenholtz P."/>
            <person name="Kyrpides N.C."/>
            <person name="Klenk H.P."/>
        </authorList>
    </citation>
    <scope>NUCLEOTIDE SEQUENCE [LARGE SCALE GENOMIC DNA]</scope>
    <source>
        <strain evidence="5">ATCC 43644 / DSM 9630 / IS1B</strain>
    </source>
</reference>
<keyword evidence="5" id="KW-1185">Reference proteome</keyword>
<dbReference type="GO" id="GO:0032259">
    <property type="term" value="P:methylation"/>
    <property type="evidence" value="ECO:0007669"/>
    <property type="project" value="UniProtKB-KW"/>
</dbReference>
<evidence type="ECO:0000256" key="1">
    <source>
        <dbReference type="ARBA" id="ARBA00022603"/>
    </source>
</evidence>
<dbReference type="SUPFAM" id="SSF82282">
    <property type="entry name" value="Homocysteine S-methyltransferase"/>
    <property type="match status" value="1"/>
</dbReference>
<sequence>MTEPTRPAPILFDGPMGTRLLARGLDLRVEEACEWSLDHPEEVEAIHRADCLAGASLLRANVFTAHRDGLERRGQGRGARLPRLLTQAVDLARRAGEGLPVVAALGPVGSHEEAAVHLVDHGVAAIWLETYTFLHALDQLPRLKRRIGQQVPIWVTLFNWRDDPEQGPITAQAARLIEAGAAAIGVNCVSCDDPQRIPLMTALRAAAGTRVPLIASPSIPPPPPDRPAPTPLEVAEQVLDWWRAGADGIGLCCGGNATHLAALHTLCADLPPRDPHSPLLLGDGPRPTT</sequence>
<dbReference type="InterPro" id="IPR003726">
    <property type="entry name" value="HCY_dom"/>
</dbReference>
<dbReference type="KEGG" id="ipa:Isop_1131"/>
<dbReference type="EMBL" id="CP002353">
    <property type="protein sequence ID" value="ADV61719.1"/>
    <property type="molecule type" value="Genomic_DNA"/>
</dbReference>
<gene>
    <name evidence="4" type="ordered locus">Isop_1131</name>
</gene>
<name>E8R4X3_ISOPI</name>
<dbReference type="FunCoup" id="E8R4X3">
    <property type="interactions" value="211"/>
</dbReference>